<dbReference type="STRING" id="84645.A0A498NUP4"/>
<keyword evidence="2" id="KW-1185">Reference proteome</keyword>
<sequence length="260" mass="28363">MDNPVRIKMENDDDYAGAGAVHMFGAHAAAISSQYKVNSVKNEPCEAAGAAAAASGETSRHYPPLSTAMTSGVRDVAAPISCEAMRPNVNNNGGAHSLNKPVGIKTPKYSGRSDWEAFHAQFELLAHAYAWSEEQKALQLALCLTDDALSCLLLLDISERADYGALVGALRRRFGQCFRSELLRSELHSRQRIPGEPLRALANDIESLARRAYAHIPPSVQSELARDQFIRALSPAELRIHTQLARPHDLAEALELALER</sequence>
<organism evidence="1 2">
    <name type="scientific">Labeo rohita</name>
    <name type="common">Indian major carp</name>
    <name type="synonym">Cyprinus rohita</name>
    <dbReference type="NCBI Taxonomy" id="84645"/>
    <lineage>
        <taxon>Eukaryota</taxon>
        <taxon>Metazoa</taxon>
        <taxon>Chordata</taxon>
        <taxon>Craniata</taxon>
        <taxon>Vertebrata</taxon>
        <taxon>Euteleostomi</taxon>
        <taxon>Actinopterygii</taxon>
        <taxon>Neopterygii</taxon>
        <taxon>Teleostei</taxon>
        <taxon>Ostariophysi</taxon>
        <taxon>Cypriniformes</taxon>
        <taxon>Cyprinidae</taxon>
        <taxon>Labeoninae</taxon>
        <taxon>Labeonini</taxon>
        <taxon>Labeo</taxon>
    </lineage>
</organism>
<gene>
    <name evidence="1" type="ORF">ROHU_003663</name>
</gene>
<proteinExistence type="predicted"/>
<dbReference type="AlphaFoldDB" id="A0A498NUP4"/>
<accession>A0A498NUP4</accession>
<protein>
    <submittedName>
        <fullName evidence="1">Contactin-associated-like 5</fullName>
    </submittedName>
</protein>
<comment type="caution">
    <text evidence="1">The sequence shown here is derived from an EMBL/GenBank/DDBJ whole genome shotgun (WGS) entry which is preliminary data.</text>
</comment>
<evidence type="ECO:0000313" key="1">
    <source>
        <dbReference type="EMBL" id="RXN35621.1"/>
    </source>
</evidence>
<dbReference type="PANTHER" id="PTHR45823:SF1">
    <property type="entry name" value="T-SNARE COILED-COIL HOMOLOGY DOMAIN-CONTAINING PROTEIN"/>
    <property type="match status" value="1"/>
</dbReference>
<dbReference type="Proteomes" id="UP000290572">
    <property type="component" value="Unassembled WGS sequence"/>
</dbReference>
<evidence type="ECO:0000313" key="2">
    <source>
        <dbReference type="Proteomes" id="UP000290572"/>
    </source>
</evidence>
<name>A0A498NUP4_LABRO</name>
<dbReference type="EMBL" id="QBIY01011102">
    <property type="protein sequence ID" value="RXN35621.1"/>
    <property type="molecule type" value="Genomic_DNA"/>
</dbReference>
<dbReference type="PANTHER" id="PTHR45823">
    <property type="entry name" value="T-SNARE COILED-COIL HOMOLOGY DOMAIN-CONTAINING PROTEIN"/>
    <property type="match status" value="1"/>
</dbReference>
<reference evidence="1 2" key="1">
    <citation type="submission" date="2018-03" db="EMBL/GenBank/DDBJ databases">
        <title>Draft genome sequence of Rohu Carp (Labeo rohita).</title>
        <authorList>
            <person name="Das P."/>
            <person name="Kushwaha B."/>
            <person name="Joshi C.G."/>
            <person name="Kumar D."/>
            <person name="Nagpure N.S."/>
            <person name="Sahoo L."/>
            <person name="Das S.P."/>
            <person name="Bit A."/>
            <person name="Patnaik S."/>
            <person name="Meher P.K."/>
            <person name="Jayasankar P."/>
            <person name="Koringa P.G."/>
            <person name="Patel N.V."/>
            <person name="Hinsu A.T."/>
            <person name="Kumar R."/>
            <person name="Pandey M."/>
            <person name="Agarwal S."/>
            <person name="Srivastava S."/>
            <person name="Singh M."/>
            <person name="Iquebal M.A."/>
            <person name="Jaiswal S."/>
            <person name="Angadi U.B."/>
            <person name="Kumar N."/>
            <person name="Raza M."/>
            <person name="Shah T.M."/>
            <person name="Rai A."/>
            <person name="Jena J.K."/>
        </authorList>
    </citation>
    <scope>NUCLEOTIDE SEQUENCE [LARGE SCALE GENOMIC DNA]</scope>
    <source>
        <strain evidence="1">DASCIFA01</strain>
        <tissue evidence="1">Testis</tissue>
    </source>
</reference>